<accession>A0A1G4BF74</accession>
<gene>
    <name evidence="2" type="ORF">CORC01_04652</name>
</gene>
<protein>
    <submittedName>
        <fullName evidence="2">Uncharacterized protein</fullName>
    </submittedName>
</protein>
<dbReference type="RefSeq" id="XP_022477150.1">
    <property type="nucleotide sequence ID" value="XM_022616299.1"/>
</dbReference>
<evidence type="ECO:0000313" key="3">
    <source>
        <dbReference type="Proteomes" id="UP000176998"/>
    </source>
</evidence>
<feature type="compositionally biased region" description="Basic and acidic residues" evidence="1">
    <location>
        <begin position="55"/>
        <end position="67"/>
    </location>
</feature>
<dbReference type="GeneID" id="34557809"/>
<sequence length="73" mass="8122">MTRETTSHGPTDLLLQYYGLPRLVWRGCGNDRSRSISEPPVYCEKASAGCLGRDQGARPRSWKDVPDKGANWG</sequence>
<name>A0A1G4BF74_9PEZI</name>
<keyword evidence="3" id="KW-1185">Reference proteome</keyword>
<dbReference type="EMBL" id="MJBS01000031">
    <property type="protein sequence ID" value="OHF00006.1"/>
    <property type="molecule type" value="Genomic_DNA"/>
</dbReference>
<reference evidence="2 3" key="1">
    <citation type="submission" date="2016-09" db="EMBL/GenBank/DDBJ databases">
        <authorList>
            <person name="Capua I."/>
            <person name="De Benedictis P."/>
            <person name="Joannis T."/>
            <person name="Lombin L.H."/>
            <person name="Cattoli G."/>
        </authorList>
    </citation>
    <scope>NUCLEOTIDE SEQUENCE [LARGE SCALE GENOMIC DNA]</scope>
    <source>
        <strain evidence="2 3">IMI 309357</strain>
    </source>
</reference>
<organism evidence="2 3">
    <name type="scientific">Colletotrichum orchidophilum</name>
    <dbReference type="NCBI Taxonomy" id="1209926"/>
    <lineage>
        <taxon>Eukaryota</taxon>
        <taxon>Fungi</taxon>
        <taxon>Dikarya</taxon>
        <taxon>Ascomycota</taxon>
        <taxon>Pezizomycotina</taxon>
        <taxon>Sordariomycetes</taxon>
        <taxon>Hypocreomycetidae</taxon>
        <taxon>Glomerellales</taxon>
        <taxon>Glomerellaceae</taxon>
        <taxon>Colletotrichum</taxon>
    </lineage>
</organism>
<proteinExistence type="predicted"/>
<evidence type="ECO:0000256" key="1">
    <source>
        <dbReference type="SAM" id="MobiDB-lite"/>
    </source>
</evidence>
<dbReference type="AlphaFoldDB" id="A0A1G4BF74"/>
<dbReference type="Proteomes" id="UP000176998">
    <property type="component" value="Unassembled WGS sequence"/>
</dbReference>
<comment type="caution">
    <text evidence="2">The sequence shown here is derived from an EMBL/GenBank/DDBJ whole genome shotgun (WGS) entry which is preliminary data.</text>
</comment>
<evidence type="ECO:0000313" key="2">
    <source>
        <dbReference type="EMBL" id="OHF00006.1"/>
    </source>
</evidence>
<feature type="region of interest" description="Disordered" evidence="1">
    <location>
        <begin position="51"/>
        <end position="73"/>
    </location>
</feature>